<dbReference type="EMBL" id="JBHTMP010000005">
    <property type="protein sequence ID" value="MFD1320529.1"/>
    <property type="molecule type" value="Genomic_DNA"/>
</dbReference>
<dbReference type="RefSeq" id="WP_377567591.1">
    <property type="nucleotide sequence ID" value="NZ_JBHTMP010000005.1"/>
</dbReference>
<accession>A0ABW3Y7U7</accession>
<keyword evidence="2" id="KW-1185">Reference proteome</keyword>
<dbReference type="Proteomes" id="UP001597260">
    <property type="component" value="Unassembled WGS sequence"/>
</dbReference>
<evidence type="ECO:0008006" key="3">
    <source>
        <dbReference type="Google" id="ProtNLM"/>
    </source>
</evidence>
<sequence>MDIEQVMDFLVEHRAPNLPPEALAEVFTSLSWCLNDEAKMMAIVRRWLKLDDEYRVAVSLWMDDIFPADSRQGLVALAADINMRFPALAERASDWIRRWDNAYGESL</sequence>
<comment type="caution">
    <text evidence="1">The sequence shown here is derived from an EMBL/GenBank/DDBJ whole genome shotgun (WGS) entry which is preliminary data.</text>
</comment>
<name>A0ABW3Y7U7_9ACTN</name>
<evidence type="ECO:0000313" key="2">
    <source>
        <dbReference type="Proteomes" id="UP001597260"/>
    </source>
</evidence>
<evidence type="ECO:0000313" key="1">
    <source>
        <dbReference type="EMBL" id="MFD1320529.1"/>
    </source>
</evidence>
<organism evidence="1 2">
    <name type="scientific">Micromonospora sonneratiae</name>
    <dbReference type="NCBI Taxonomy" id="1184706"/>
    <lineage>
        <taxon>Bacteria</taxon>
        <taxon>Bacillati</taxon>
        <taxon>Actinomycetota</taxon>
        <taxon>Actinomycetes</taxon>
        <taxon>Micromonosporales</taxon>
        <taxon>Micromonosporaceae</taxon>
        <taxon>Micromonospora</taxon>
    </lineage>
</organism>
<reference evidence="2" key="1">
    <citation type="journal article" date="2019" name="Int. J. Syst. Evol. Microbiol.">
        <title>The Global Catalogue of Microorganisms (GCM) 10K type strain sequencing project: providing services to taxonomists for standard genome sequencing and annotation.</title>
        <authorList>
            <consortium name="The Broad Institute Genomics Platform"/>
            <consortium name="The Broad Institute Genome Sequencing Center for Infectious Disease"/>
            <person name="Wu L."/>
            <person name="Ma J."/>
        </authorList>
    </citation>
    <scope>NUCLEOTIDE SEQUENCE [LARGE SCALE GENOMIC DNA]</scope>
    <source>
        <strain evidence="2">JCM 31037</strain>
    </source>
</reference>
<protein>
    <recommendedName>
        <fullName evidence="3">CdiI immunity protein domain-containing protein</fullName>
    </recommendedName>
</protein>
<proteinExistence type="predicted"/>
<gene>
    <name evidence="1" type="ORF">ACFQ4H_05415</name>
</gene>